<dbReference type="SMART" id="SM00267">
    <property type="entry name" value="GGDEF"/>
    <property type="match status" value="1"/>
</dbReference>
<dbReference type="Proteomes" id="UP000325684">
    <property type="component" value="Unassembled WGS sequence"/>
</dbReference>
<dbReference type="PANTHER" id="PTHR46663:SF2">
    <property type="entry name" value="GGDEF DOMAIN-CONTAINING PROTEIN"/>
    <property type="match status" value="1"/>
</dbReference>
<dbReference type="PANTHER" id="PTHR46663">
    <property type="entry name" value="DIGUANYLATE CYCLASE DGCT-RELATED"/>
    <property type="match status" value="1"/>
</dbReference>
<dbReference type="InterPro" id="IPR043128">
    <property type="entry name" value="Rev_trsase/Diguanyl_cyclase"/>
</dbReference>
<dbReference type="CDD" id="cd01949">
    <property type="entry name" value="GGDEF"/>
    <property type="match status" value="1"/>
</dbReference>
<keyword evidence="1" id="KW-0812">Transmembrane</keyword>
<feature type="transmembrane region" description="Helical" evidence="1">
    <location>
        <begin position="21"/>
        <end position="45"/>
    </location>
</feature>
<dbReference type="NCBIfam" id="TIGR00254">
    <property type="entry name" value="GGDEF"/>
    <property type="match status" value="1"/>
</dbReference>
<dbReference type="InterPro" id="IPR052163">
    <property type="entry name" value="DGC-Regulatory_Protein"/>
</dbReference>
<evidence type="ECO:0000259" key="2">
    <source>
        <dbReference type="PROSITE" id="PS50887"/>
    </source>
</evidence>
<dbReference type="Gene3D" id="3.30.70.270">
    <property type="match status" value="1"/>
</dbReference>
<dbReference type="RefSeq" id="WP_150942178.1">
    <property type="nucleotide sequence ID" value="NZ_VCMV01000003.1"/>
</dbReference>
<dbReference type="OrthoDB" id="9812260at2"/>
<dbReference type="SUPFAM" id="SSF55073">
    <property type="entry name" value="Nucleotide cyclase"/>
    <property type="match status" value="1"/>
</dbReference>
<protein>
    <submittedName>
        <fullName evidence="3">GGDEF domain-containing protein</fullName>
    </submittedName>
</protein>
<sequence>MNLSSTLETAGWSRKRAVLDLVILGSSFLLFLWLAYEFSLFGAVAGKLLDPAKRIDFYETLTAGAFLFCALWIFALRRAGELRAAVRLRGEAERRASEADFRAKHDPLTGLGNRAKFDESLATMTEGETTPRRSGSLLLLDLNGFKNVNDQFGHQFGDEILRIVAQRLNFHTRDEDQLCRLGGDEFAVIMQGRGYELPGENTSEVIAEKIIGTIDAPIRLDGRTIEIGVAIGIAYYPQTAITARELVAAADKALYAAKARNRLSAGSSYVVSA</sequence>
<keyword evidence="1" id="KW-0472">Membrane</keyword>
<name>A0A5N3PHA5_9HYPH</name>
<comment type="caution">
    <text evidence="3">The sequence shown here is derived from an EMBL/GenBank/DDBJ whole genome shotgun (WGS) entry which is preliminary data.</text>
</comment>
<proteinExistence type="predicted"/>
<organism evidence="3 4">
    <name type="scientific">Microvirga brassicacearum</name>
    <dbReference type="NCBI Taxonomy" id="2580413"/>
    <lineage>
        <taxon>Bacteria</taxon>
        <taxon>Pseudomonadati</taxon>
        <taxon>Pseudomonadota</taxon>
        <taxon>Alphaproteobacteria</taxon>
        <taxon>Hyphomicrobiales</taxon>
        <taxon>Methylobacteriaceae</taxon>
        <taxon>Microvirga</taxon>
    </lineage>
</organism>
<evidence type="ECO:0000313" key="3">
    <source>
        <dbReference type="EMBL" id="KAB0269121.1"/>
    </source>
</evidence>
<gene>
    <name evidence="3" type="ORF">FEZ63_03160</name>
</gene>
<dbReference type="PROSITE" id="PS50887">
    <property type="entry name" value="GGDEF"/>
    <property type="match status" value="1"/>
</dbReference>
<evidence type="ECO:0000256" key="1">
    <source>
        <dbReference type="SAM" id="Phobius"/>
    </source>
</evidence>
<feature type="transmembrane region" description="Helical" evidence="1">
    <location>
        <begin position="57"/>
        <end position="76"/>
    </location>
</feature>
<dbReference type="Pfam" id="PF00990">
    <property type="entry name" value="GGDEF"/>
    <property type="match status" value="1"/>
</dbReference>
<keyword evidence="4" id="KW-1185">Reference proteome</keyword>
<keyword evidence="1" id="KW-1133">Transmembrane helix</keyword>
<accession>A0A5N3PHA5</accession>
<evidence type="ECO:0000313" key="4">
    <source>
        <dbReference type="Proteomes" id="UP000325684"/>
    </source>
</evidence>
<feature type="domain" description="GGDEF" evidence="2">
    <location>
        <begin position="133"/>
        <end position="268"/>
    </location>
</feature>
<reference evidence="3 4" key="1">
    <citation type="journal article" date="2019" name="Microorganisms">
        <title>Genome Insights into the Novel Species Microvirga brassicacearum, a Rapeseed Endophyte with Biotechnological Potential.</title>
        <authorList>
            <person name="Jimenez-Gomez A."/>
            <person name="Saati-Santamaria Z."/>
            <person name="Igual J.M."/>
            <person name="Rivas R."/>
            <person name="Mateos P.F."/>
            <person name="Garcia-Fraile P."/>
        </authorList>
    </citation>
    <scope>NUCLEOTIDE SEQUENCE [LARGE SCALE GENOMIC DNA]</scope>
    <source>
        <strain evidence="3 4">CDVBN77</strain>
    </source>
</reference>
<dbReference type="InterPro" id="IPR000160">
    <property type="entry name" value="GGDEF_dom"/>
</dbReference>
<dbReference type="AlphaFoldDB" id="A0A5N3PHA5"/>
<dbReference type="EMBL" id="VCMV01000003">
    <property type="protein sequence ID" value="KAB0269121.1"/>
    <property type="molecule type" value="Genomic_DNA"/>
</dbReference>
<dbReference type="InterPro" id="IPR029787">
    <property type="entry name" value="Nucleotide_cyclase"/>
</dbReference>